<dbReference type="EMBL" id="JAPVEA010000001">
    <property type="protein sequence ID" value="KAJ5465262.1"/>
    <property type="molecule type" value="Genomic_DNA"/>
</dbReference>
<organism evidence="1 2">
    <name type="scientific">Penicillium daleae</name>
    <dbReference type="NCBI Taxonomy" id="63821"/>
    <lineage>
        <taxon>Eukaryota</taxon>
        <taxon>Fungi</taxon>
        <taxon>Dikarya</taxon>
        <taxon>Ascomycota</taxon>
        <taxon>Pezizomycotina</taxon>
        <taxon>Eurotiomycetes</taxon>
        <taxon>Eurotiomycetidae</taxon>
        <taxon>Eurotiales</taxon>
        <taxon>Aspergillaceae</taxon>
        <taxon>Penicillium</taxon>
    </lineage>
</organism>
<dbReference type="GeneID" id="81594585"/>
<dbReference type="Proteomes" id="UP001213681">
    <property type="component" value="Unassembled WGS sequence"/>
</dbReference>
<evidence type="ECO:0000313" key="2">
    <source>
        <dbReference type="Proteomes" id="UP001213681"/>
    </source>
</evidence>
<comment type="caution">
    <text evidence="1">The sequence shown here is derived from an EMBL/GenBank/DDBJ whole genome shotgun (WGS) entry which is preliminary data.</text>
</comment>
<keyword evidence="2" id="KW-1185">Reference proteome</keyword>
<reference evidence="1" key="2">
    <citation type="journal article" date="2023" name="IMA Fungus">
        <title>Comparative genomic study of the Penicillium genus elucidates a diverse pangenome and 15 lateral gene transfer events.</title>
        <authorList>
            <person name="Petersen C."/>
            <person name="Sorensen T."/>
            <person name="Nielsen M.R."/>
            <person name="Sondergaard T.E."/>
            <person name="Sorensen J.L."/>
            <person name="Fitzpatrick D.A."/>
            <person name="Frisvad J.C."/>
            <person name="Nielsen K.L."/>
        </authorList>
    </citation>
    <scope>NUCLEOTIDE SEQUENCE</scope>
    <source>
        <strain evidence="1">IBT 16125</strain>
    </source>
</reference>
<accession>A0AAD6CIT1</accession>
<sequence>MSWLDCLKINILLLFKNKFRNKLLHETFHLKDAPAMPAFRKKTPQVKEIDLPPVQTFMSLAVVKLRDRKLTNRTKIG</sequence>
<name>A0AAD6CIT1_9EURO</name>
<protein>
    <submittedName>
        <fullName evidence="1">Uncharacterized protein</fullName>
    </submittedName>
</protein>
<dbReference type="AlphaFoldDB" id="A0AAD6CIT1"/>
<proteinExistence type="predicted"/>
<evidence type="ECO:0000313" key="1">
    <source>
        <dbReference type="EMBL" id="KAJ5465262.1"/>
    </source>
</evidence>
<dbReference type="RefSeq" id="XP_056772109.1">
    <property type="nucleotide sequence ID" value="XM_056904342.1"/>
</dbReference>
<reference evidence="1" key="1">
    <citation type="submission" date="2022-12" db="EMBL/GenBank/DDBJ databases">
        <authorList>
            <person name="Petersen C."/>
        </authorList>
    </citation>
    <scope>NUCLEOTIDE SEQUENCE</scope>
    <source>
        <strain evidence="1">IBT 16125</strain>
    </source>
</reference>
<gene>
    <name evidence="1" type="ORF">N7458_000948</name>
</gene>